<comment type="subcellular location">
    <subcellularLocation>
        <location evidence="1">Endoplasmic reticulum membrane</location>
        <topology evidence="1">Peripheral membrane protein</topology>
    </subcellularLocation>
</comment>
<sequence>MAQNTVMKVFVQRDYSRGTNCRFMTEMPVELQGKIDDQKFLHTIQGINEIMDDAERISVGSYFENCLGCLTGYLSLLCFETQYDKCLKRLTEYVNQQNANVYVPQGLMVINPMERGLRVIEICILNVGSR</sequence>
<evidence type="ECO:0000259" key="7">
    <source>
        <dbReference type="Pfam" id="PF10256"/>
    </source>
</evidence>
<evidence type="ECO:0000256" key="4">
    <source>
        <dbReference type="ARBA" id="ARBA00018463"/>
    </source>
</evidence>
<evidence type="ECO:0000256" key="6">
    <source>
        <dbReference type="ARBA" id="ARBA00023136"/>
    </source>
</evidence>
<dbReference type="Pfam" id="PF10256">
    <property type="entry name" value="Erf4"/>
    <property type="match status" value="1"/>
</dbReference>
<evidence type="ECO:0000313" key="8">
    <source>
        <dbReference type="EMBL" id="CAB3976619.1"/>
    </source>
</evidence>
<comment type="subunit">
    <text evidence="3">Interacts with ERF2.</text>
</comment>
<dbReference type="GO" id="GO:0002178">
    <property type="term" value="C:palmitoyltransferase complex"/>
    <property type="evidence" value="ECO:0007669"/>
    <property type="project" value="TreeGrafter"/>
</dbReference>
<dbReference type="OrthoDB" id="2190159at2759"/>
<reference evidence="8" key="1">
    <citation type="submission" date="2020-04" db="EMBL/GenBank/DDBJ databases">
        <authorList>
            <person name="Alioto T."/>
            <person name="Alioto T."/>
            <person name="Gomez Garrido J."/>
        </authorList>
    </citation>
    <scope>NUCLEOTIDE SEQUENCE</scope>
    <source>
        <strain evidence="8">A484AB</strain>
    </source>
</reference>
<protein>
    <recommendedName>
        <fullName evidence="4">Ras modification protein ERF4</fullName>
    </recommendedName>
</protein>
<keyword evidence="5" id="KW-0256">Endoplasmic reticulum</keyword>
<dbReference type="Proteomes" id="UP001152795">
    <property type="component" value="Unassembled WGS sequence"/>
</dbReference>
<gene>
    <name evidence="8" type="ORF">PACLA_8A068747</name>
</gene>
<keyword evidence="9" id="KW-1185">Reference proteome</keyword>
<accession>A0A6S7FL63</accession>
<dbReference type="PANTHER" id="PTHR13254:SF0">
    <property type="entry name" value="GOLGIN SUBFAMILY A MEMBER 7_ERF4 DOMAIN-CONTAINING PROTEIN"/>
    <property type="match status" value="1"/>
</dbReference>
<dbReference type="EMBL" id="CACRXK020000004">
    <property type="protein sequence ID" value="CAB3976619.1"/>
    <property type="molecule type" value="Genomic_DNA"/>
</dbReference>
<evidence type="ECO:0000256" key="1">
    <source>
        <dbReference type="ARBA" id="ARBA00004406"/>
    </source>
</evidence>
<dbReference type="GO" id="GO:0006612">
    <property type="term" value="P:protein targeting to membrane"/>
    <property type="evidence" value="ECO:0007669"/>
    <property type="project" value="TreeGrafter"/>
</dbReference>
<evidence type="ECO:0000256" key="2">
    <source>
        <dbReference type="ARBA" id="ARBA00007732"/>
    </source>
</evidence>
<dbReference type="GO" id="GO:0005789">
    <property type="term" value="C:endoplasmic reticulum membrane"/>
    <property type="evidence" value="ECO:0007669"/>
    <property type="project" value="UniProtKB-SubCell"/>
</dbReference>
<keyword evidence="6" id="KW-0472">Membrane</keyword>
<feature type="domain" description="Golgin subfamily A member 7/ERF4" evidence="7">
    <location>
        <begin position="9"/>
        <end position="121"/>
    </location>
</feature>
<dbReference type="AlphaFoldDB" id="A0A6S7FL63"/>
<evidence type="ECO:0000256" key="5">
    <source>
        <dbReference type="ARBA" id="ARBA00022824"/>
    </source>
</evidence>
<dbReference type="InterPro" id="IPR051371">
    <property type="entry name" value="Ras_palmitoyltransferase"/>
</dbReference>
<dbReference type="InterPro" id="IPR019383">
    <property type="entry name" value="Golgin_A_7/ERF4"/>
</dbReference>
<dbReference type="PANTHER" id="PTHR13254">
    <property type="entry name" value="GOLGI AUTOANTIGEN, GOLGIN SUBFAMILY A, 7"/>
    <property type="match status" value="1"/>
</dbReference>
<evidence type="ECO:0000313" key="9">
    <source>
        <dbReference type="Proteomes" id="UP001152795"/>
    </source>
</evidence>
<name>A0A6S7FL63_PARCT</name>
<evidence type="ECO:0000256" key="3">
    <source>
        <dbReference type="ARBA" id="ARBA00011396"/>
    </source>
</evidence>
<proteinExistence type="inferred from homology"/>
<organism evidence="8 9">
    <name type="scientific">Paramuricea clavata</name>
    <name type="common">Red gorgonian</name>
    <name type="synonym">Violescent sea-whip</name>
    <dbReference type="NCBI Taxonomy" id="317549"/>
    <lineage>
        <taxon>Eukaryota</taxon>
        <taxon>Metazoa</taxon>
        <taxon>Cnidaria</taxon>
        <taxon>Anthozoa</taxon>
        <taxon>Octocorallia</taxon>
        <taxon>Malacalcyonacea</taxon>
        <taxon>Plexauridae</taxon>
        <taxon>Paramuricea</taxon>
    </lineage>
</organism>
<comment type="caution">
    <text evidence="8">The sequence shown here is derived from an EMBL/GenBank/DDBJ whole genome shotgun (WGS) entry which is preliminary data.</text>
</comment>
<comment type="similarity">
    <text evidence="2">Belongs to the ERF4 family.</text>
</comment>